<organism evidence="2 3">
    <name type="scientific">Discina gigas</name>
    <dbReference type="NCBI Taxonomy" id="1032678"/>
    <lineage>
        <taxon>Eukaryota</taxon>
        <taxon>Fungi</taxon>
        <taxon>Dikarya</taxon>
        <taxon>Ascomycota</taxon>
        <taxon>Pezizomycotina</taxon>
        <taxon>Pezizomycetes</taxon>
        <taxon>Pezizales</taxon>
        <taxon>Discinaceae</taxon>
        <taxon>Discina</taxon>
    </lineage>
</organism>
<dbReference type="Gene3D" id="1.20.1280.50">
    <property type="match status" value="1"/>
</dbReference>
<feature type="domain" description="F-box" evidence="1">
    <location>
        <begin position="4"/>
        <end position="37"/>
    </location>
</feature>
<dbReference type="Proteomes" id="UP001447188">
    <property type="component" value="Unassembled WGS sequence"/>
</dbReference>
<comment type="caution">
    <text evidence="2">The sequence shown here is derived from an EMBL/GenBank/DDBJ whole genome shotgun (WGS) entry which is preliminary data.</text>
</comment>
<sequence>MPALQDLADELFLEIFSHLVCSDVARVCLVSQHFRALGEISLYRIRTLISIHHPQRLHERFIHSLLTRPELACHRLGLQHNIQIPPSPLQFLLHLLPNLHGLHLLCTESRDFDNFIEKLLYHNGPQNLPIWLRKLRHVRYSWAEAHVGLDWDTLLALFLLPSIQSIDVHISVATLSLGVILRVPSALTHFALVDFEILAPVFDARALGEALRPLRGTLRYLRIGLCDYCDMGPEVFDDGATNTIGGFSDWPALEIFRCSLTLLVGRGMGAFGGLAGVLPIRIREVAIEADQYWSGKETADAIEELMGQKDMFGLENLAVITVGRKVRGEVERMRVACQGVGVLLKLSSTWC</sequence>
<reference evidence="2 3" key="1">
    <citation type="submission" date="2024-02" db="EMBL/GenBank/DDBJ databases">
        <title>Discinaceae phylogenomics.</title>
        <authorList>
            <person name="Dirks A.C."/>
            <person name="James T.Y."/>
        </authorList>
    </citation>
    <scope>NUCLEOTIDE SEQUENCE [LARGE SCALE GENOMIC DNA]</scope>
    <source>
        <strain evidence="2 3">ACD0624</strain>
    </source>
</reference>
<dbReference type="InterPro" id="IPR036047">
    <property type="entry name" value="F-box-like_dom_sf"/>
</dbReference>
<dbReference type="Pfam" id="PF00646">
    <property type="entry name" value="F-box"/>
    <property type="match status" value="1"/>
</dbReference>
<name>A0ABR3GLZ9_9PEZI</name>
<evidence type="ECO:0000313" key="2">
    <source>
        <dbReference type="EMBL" id="KAL0636934.1"/>
    </source>
</evidence>
<evidence type="ECO:0000259" key="1">
    <source>
        <dbReference type="Pfam" id="PF00646"/>
    </source>
</evidence>
<accession>A0ABR3GLZ9</accession>
<proteinExistence type="predicted"/>
<dbReference type="InterPro" id="IPR001810">
    <property type="entry name" value="F-box_dom"/>
</dbReference>
<protein>
    <recommendedName>
        <fullName evidence="1">F-box domain-containing protein</fullName>
    </recommendedName>
</protein>
<dbReference type="SUPFAM" id="SSF81383">
    <property type="entry name" value="F-box domain"/>
    <property type="match status" value="1"/>
</dbReference>
<gene>
    <name evidence="2" type="ORF">Q9L58_004036</name>
</gene>
<keyword evidence="3" id="KW-1185">Reference proteome</keyword>
<evidence type="ECO:0000313" key="3">
    <source>
        <dbReference type="Proteomes" id="UP001447188"/>
    </source>
</evidence>
<dbReference type="EMBL" id="JBBBZM010000041">
    <property type="protein sequence ID" value="KAL0636934.1"/>
    <property type="molecule type" value="Genomic_DNA"/>
</dbReference>